<organism evidence="11 12">
    <name type="scientific">Effrenium voratum</name>
    <dbReference type="NCBI Taxonomy" id="2562239"/>
    <lineage>
        <taxon>Eukaryota</taxon>
        <taxon>Sar</taxon>
        <taxon>Alveolata</taxon>
        <taxon>Dinophyceae</taxon>
        <taxon>Suessiales</taxon>
        <taxon>Symbiodiniaceae</taxon>
        <taxon>Effrenium</taxon>
    </lineage>
</organism>
<dbReference type="InterPro" id="IPR023379">
    <property type="entry name" value="BART_dom"/>
</dbReference>
<feature type="domain" description="BART" evidence="10">
    <location>
        <begin position="6"/>
        <end position="114"/>
    </location>
</feature>
<evidence type="ECO:0000256" key="2">
    <source>
        <dbReference type="ARBA" id="ARBA00004496"/>
    </source>
</evidence>
<keyword evidence="6" id="KW-0175">Coiled coil</keyword>
<dbReference type="PANTHER" id="PTHR21532">
    <property type="entry name" value="PHOSPHODIESTERASE HL"/>
    <property type="match status" value="1"/>
</dbReference>
<keyword evidence="8" id="KW-0966">Cell projection</keyword>
<name>A0AA36N6X9_9DINO</name>
<comment type="subcellular location">
    <subcellularLocation>
        <location evidence="1">Cell projection</location>
        <location evidence="1">Cilium</location>
    </subcellularLocation>
    <subcellularLocation>
        <location evidence="2">Cytoplasm</location>
    </subcellularLocation>
</comment>
<evidence type="ECO:0000256" key="1">
    <source>
        <dbReference type="ARBA" id="ARBA00004138"/>
    </source>
</evidence>
<keyword evidence="5" id="KW-0963">Cytoplasm</keyword>
<comment type="similarity">
    <text evidence="3">Belongs to the CFAP36 family.</text>
</comment>
<accession>A0AA36N6X9</accession>
<dbReference type="Pfam" id="PF11527">
    <property type="entry name" value="ARL2_Bind_BART"/>
    <property type="match status" value="1"/>
</dbReference>
<gene>
    <name evidence="11" type="ORF">EVOR1521_LOCUS20727</name>
</gene>
<keyword evidence="7" id="KW-0969">Cilium</keyword>
<evidence type="ECO:0000256" key="8">
    <source>
        <dbReference type="ARBA" id="ARBA00023273"/>
    </source>
</evidence>
<evidence type="ECO:0000256" key="5">
    <source>
        <dbReference type="ARBA" id="ARBA00022490"/>
    </source>
</evidence>
<dbReference type="Gene3D" id="1.20.1520.10">
    <property type="entry name" value="ADP-ribosylation factor-like 2-binding protein, domain"/>
    <property type="match status" value="1"/>
</dbReference>
<evidence type="ECO:0000256" key="3">
    <source>
        <dbReference type="ARBA" id="ARBA00007460"/>
    </source>
</evidence>
<comment type="caution">
    <text evidence="11">The sequence shown here is derived from an EMBL/GenBank/DDBJ whole genome shotgun (WGS) entry which is preliminary data.</text>
</comment>
<protein>
    <recommendedName>
        <fullName evidence="4">Cilia- and flagella-associated protein 36</fullName>
    </recommendedName>
    <alternativeName>
        <fullName evidence="9">Coiled-coil domain-containing protein 104</fullName>
    </alternativeName>
</protein>
<dbReference type="GO" id="GO:0005930">
    <property type="term" value="C:axoneme"/>
    <property type="evidence" value="ECO:0007669"/>
    <property type="project" value="TreeGrafter"/>
</dbReference>
<dbReference type="GO" id="GO:0097546">
    <property type="term" value="C:ciliary base"/>
    <property type="evidence" value="ECO:0007669"/>
    <property type="project" value="TreeGrafter"/>
</dbReference>
<dbReference type="AlphaFoldDB" id="A0AA36N6X9"/>
<evidence type="ECO:0000313" key="12">
    <source>
        <dbReference type="Proteomes" id="UP001178507"/>
    </source>
</evidence>
<dbReference type="InterPro" id="IPR042541">
    <property type="entry name" value="BART_sf"/>
</dbReference>
<evidence type="ECO:0000313" key="11">
    <source>
        <dbReference type="EMBL" id="CAJ1396502.1"/>
    </source>
</evidence>
<keyword evidence="12" id="KW-1185">Reference proteome</keyword>
<evidence type="ECO:0000259" key="10">
    <source>
        <dbReference type="Pfam" id="PF11527"/>
    </source>
</evidence>
<dbReference type="Proteomes" id="UP001178507">
    <property type="component" value="Unassembled WGS sequence"/>
</dbReference>
<evidence type="ECO:0000256" key="9">
    <source>
        <dbReference type="ARBA" id="ARBA00031593"/>
    </source>
</evidence>
<proteinExistence type="inferred from homology"/>
<evidence type="ECO:0000256" key="6">
    <source>
        <dbReference type="ARBA" id="ARBA00023054"/>
    </source>
</evidence>
<evidence type="ECO:0000256" key="7">
    <source>
        <dbReference type="ARBA" id="ARBA00023069"/>
    </source>
</evidence>
<dbReference type="PANTHER" id="PTHR21532:SF0">
    <property type="entry name" value="CILIA- AND FLAGELLA-ASSOCIATED PROTEIN 36"/>
    <property type="match status" value="1"/>
</dbReference>
<sequence length="201" mass="22019">MAELGWLSDYVLGVLKSPTWMVPISEFVDRHADLFDEAEECSLEQMRCHMAYRDLVSQLLQSHLEEVAISEEGFEAFCLQGLCSAALHRTLAEQLLGAEDFLSFKAMMAKHNATLCREVVSVDADVEPDSPHAGLVSEVVKNSMASGLDEWQVWDRLCPGAAEEELRQKREEAELQQAGVGRGAAEAEASLGVQAGAVINP</sequence>
<reference evidence="11" key="1">
    <citation type="submission" date="2023-08" db="EMBL/GenBank/DDBJ databases">
        <authorList>
            <person name="Chen Y."/>
            <person name="Shah S."/>
            <person name="Dougan E. K."/>
            <person name="Thang M."/>
            <person name="Chan C."/>
        </authorList>
    </citation>
    <scope>NUCLEOTIDE SEQUENCE</scope>
</reference>
<evidence type="ECO:0000256" key="4">
    <source>
        <dbReference type="ARBA" id="ARBA00021815"/>
    </source>
</evidence>
<dbReference type="EMBL" id="CAUJNA010003234">
    <property type="protein sequence ID" value="CAJ1396502.1"/>
    <property type="molecule type" value="Genomic_DNA"/>
</dbReference>
<dbReference type="InterPro" id="IPR038888">
    <property type="entry name" value="CFAP36"/>
</dbReference>